<evidence type="ECO:0000313" key="3">
    <source>
        <dbReference type="EMBL" id="ENV19895.1"/>
    </source>
</evidence>
<sequence length="803" mass="91039">MHLKKLTLCLLGLSLSACSTHVIKSNALNADQDTPQRAIQGFNALYEYPNFDYRGQFKIKLESTQKDQHVKGSDSKQLDPAIEKKLNQYLKDQKIKLSDTQKKEFYQVIAKQDSTYLSHYFGMGADIVQNIVNDLQIRYDGTVNYRQKMASFNLETRYKKPNLSVEMRIPTVLDMNNYKFYTHIFSVMPYLANSQDQDRYAYYDFSEYKDDIRKVNGKALVELLKQSGATSYLIASPHQIENLAVSSTEKQAGIVEKIRLNTSIEEMFLQGQLYSTVNRQYLMNSVLGLSQSNIAKILGPSGDSPASDDTYEAAQEAMKAAEEAAAGITSSDDSVNDAASAMYQLYNAVNRKSHEGLEEEVDASVVAQAAYDAEQAARAAVEDDEDYATAVQDQDQEHDSDDEDVETAAHDNTTKILTEQQCEDLTKAKANPRFGDVEYCQYHYEIDVLKGEQQKESSSDTELREKNKTALVSTFNGYAKDQLVDAQQFKQLWNQHLTEIEASLPAQNKRIPLIVDLSLDDKGRAVKADYDMGLDLGSLNRKLNIKMDMQFLNYGNASKIDQNVLKQAKPFKEIFKGSIMQQAVGGIAGLETKEQRKYLSLSERLEQLAEQVFAQTGSYEKTYKAVFIAKLTAQKPELIKQYSAQDLQEIAAIYAYSYSDEEIYNPKGQALKQIQALQKKHHLEDDHQYDDELGNDVDEIVAKIWKAKQSTLEVQGLVKKYRTTEAVFAQYYMQKFEAENEIEKSQRGEFIKTAKVLAKSYVAFKNNKFSDQVVSTLNVDSTEFIDYDLFKQAYQALSDAKLK</sequence>
<proteinExistence type="predicted"/>
<reference evidence="3 4" key="1">
    <citation type="submission" date="2013-02" db="EMBL/GenBank/DDBJ databases">
        <title>The Genome Sequence of Acinetobacter bereziniae NIPH 3.</title>
        <authorList>
            <consortium name="The Broad Institute Genome Sequencing Platform"/>
            <consortium name="The Broad Institute Genome Sequencing Center for Infectious Disease"/>
            <person name="Cerqueira G."/>
            <person name="Feldgarden M."/>
            <person name="Courvalin P."/>
            <person name="Perichon B."/>
            <person name="Grillot-Courvalin C."/>
            <person name="Clermont D."/>
            <person name="Rocha E."/>
            <person name="Yoon E.-J."/>
            <person name="Nemec A."/>
            <person name="Walker B."/>
            <person name="Young S.K."/>
            <person name="Zeng Q."/>
            <person name="Gargeya S."/>
            <person name="Fitzgerald M."/>
            <person name="Haas B."/>
            <person name="Abouelleil A."/>
            <person name="Alvarado L."/>
            <person name="Arachchi H.M."/>
            <person name="Berlin A.M."/>
            <person name="Chapman S.B."/>
            <person name="Dewar J."/>
            <person name="Goldberg J."/>
            <person name="Griggs A."/>
            <person name="Gujja S."/>
            <person name="Hansen M."/>
            <person name="Howarth C."/>
            <person name="Imamovic A."/>
            <person name="Larimer J."/>
            <person name="McCowan C."/>
            <person name="Murphy C."/>
            <person name="Neiman D."/>
            <person name="Pearson M."/>
            <person name="Priest M."/>
            <person name="Roberts A."/>
            <person name="Saif S."/>
            <person name="Shea T."/>
            <person name="Sisk P."/>
            <person name="Sykes S."/>
            <person name="Wortman J."/>
            <person name="Nusbaum C."/>
            <person name="Birren B."/>
        </authorList>
    </citation>
    <scope>NUCLEOTIDE SEQUENCE [LARGE SCALE GENOMIC DNA]</scope>
    <source>
        <strain evidence="3 4">NIPH 3</strain>
    </source>
</reference>
<protein>
    <recommendedName>
        <fullName evidence="5">Lipoprotein</fullName>
    </recommendedName>
</protein>
<gene>
    <name evidence="3" type="ORF">F963_03940</name>
</gene>
<evidence type="ECO:0008006" key="5">
    <source>
        <dbReference type="Google" id="ProtNLM"/>
    </source>
</evidence>
<accession>N8YKV7</accession>
<feature type="signal peptide" evidence="2">
    <location>
        <begin position="1"/>
        <end position="19"/>
    </location>
</feature>
<organism evidence="3 4">
    <name type="scientific">Acinetobacter bereziniae NIPH 3</name>
    <dbReference type="NCBI Taxonomy" id="1217651"/>
    <lineage>
        <taxon>Bacteria</taxon>
        <taxon>Pseudomonadati</taxon>
        <taxon>Pseudomonadota</taxon>
        <taxon>Gammaproteobacteria</taxon>
        <taxon>Moraxellales</taxon>
        <taxon>Moraxellaceae</taxon>
        <taxon>Acinetobacter</taxon>
    </lineage>
</organism>
<dbReference type="PATRIC" id="fig|1217651.3.peg.3885"/>
<dbReference type="AlphaFoldDB" id="N8YKV7"/>
<name>N8YKV7_ACIBZ</name>
<keyword evidence="2" id="KW-0732">Signal</keyword>
<evidence type="ECO:0000256" key="2">
    <source>
        <dbReference type="SAM" id="SignalP"/>
    </source>
</evidence>
<comment type="caution">
    <text evidence="3">The sequence shown here is derived from an EMBL/GenBank/DDBJ whole genome shotgun (WGS) entry which is preliminary data.</text>
</comment>
<evidence type="ECO:0000313" key="4">
    <source>
        <dbReference type="Proteomes" id="UP000013270"/>
    </source>
</evidence>
<dbReference type="RefSeq" id="WP_004825246.1">
    <property type="nucleotide sequence ID" value="NZ_KB849460.1"/>
</dbReference>
<feature type="compositionally biased region" description="Acidic residues" evidence="1">
    <location>
        <begin position="394"/>
        <end position="406"/>
    </location>
</feature>
<dbReference type="EMBL" id="APPK01000054">
    <property type="protein sequence ID" value="ENV19895.1"/>
    <property type="molecule type" value="Genomic_DNA"/>
</dbReference>
<feature type="chain" id="PRO_5004137263" description="Lipoprotein" evidence="2">
    <location>
        <begin position="20"/>
        <end position="803"/>
    </location>
</feature>
<dbReference type="HOGENOM" id="CLU_020058_0_0_6"/>
<feature type="region of interest" description="Disordered" evidence="1">
    <location>
        <begin position="376"/>
        <end position="416"/>
    </location>
</feature>
<dbReference type="PROSITE" id="PS51257">
    <property type="entry name" value="PROKAR_LIPOPROTEIN"/>
    <property type="match status" value="1"/>
</dbReference>
<dbReference type="Proteomes" id="UP000013270">
    <property type="component" value="Unassembled WGS sequence"/>
</dbReference>
<evidence type="ECO:0000256" key="1">
    <source>
        <dbReference type="SAM" id="MobiDB-lite"/>
    </source>
</evidence>